<evidence type="ECO:0000313" key="2">
    <source>
        <dbReference type="EMBL" id="KYN05071.1"/>
    </source>
</evidence>
<proteinExistence type="predicted"/>
<feature type="non-terminal residue" evidence="2">
    <location>
        <position position="1"/>
    </location>
</feature>
<keyword evidence="3" id="KW-1185">Reference proteome</keyword>
<evidence type="ECO:0000256" key="1">
    <source>
        <dbReference type="SAM" id="MobiDB-lite"/>
    </source>
</evidence>
<protein>
    <submittedName>
        <fullName evidence="2">Uncharacterized protein</fullName>
    </submittedName>
</protein>
<organism evidence="2 3">
    <name type="scientific">Cyphomyrmex costatus</name>
    <dbReference type="NCBI Taxonomy" id="456900"/>
    <lineage>
        <taxon>Eukaryota</taxon>
        <taxon>Metazoa</taxon>
        <taxon>Ecdysozoa</taxon>
        <taxon>Arthropoda</taxon>
        <taxon>Hexapoda</taxon>
        <taxon>Insecta</taxon>
        <taxon>Pterygota</taxon>
        <taxon>Neoptera</taxon>
        <taxon>Endopterygota</taxon>
        <taxon>Hymenoptera</taxon>
        <taxon>Apocrita</taxon>
        <taxon>Aculeata</taxon>
        <taxon>Formicoidea</taxon>
        <taxon>Formicidae</taxon>
        <taxon>Myrmicinae</taxon>
        <taxon>Cyphomyrmex</taxon>
    </lineage>
</organism>
<gene>
    <name evidence="2" type="ORF">ALC62_04059</name>
</gene>
<evidence type="ECO:0000313" key="3">
    <source>
        <dbReference type="Proteomes" id="UP000078542"/>
    </source>
</evidence>
<reference evidence="2 3" key="1">
    <citation type="submission" date="2016-03" db="EMBL/GenBank/DDBJ databases">
        <title>Cyphomyrmex costatus WGS genome.</title>
        <authorList>
            <person name="Nygaard S."/>
            <person name="Hu H."/>
            <person name="Boomsma J."/>
            <person name="Zhang G."/>
        </authorList>
    </citation>
    <scope>NUCLEOTIDE SEQUENCE [LARGE SCALE GENOMIC DNA]</scope>
    <source>
        <strain evidence="2">MS0001</strain>
        <tissue evidence="2">Whole body</tissue>
    </source>
</reference>
<feature type="region of interest" description="Disordered" evidence="1">
    <location>
        <begin position="85"/>
        <end position="106"/>
    </location>
</feature>
<sequence>PRDISLSVAVAGPVTPTYATTNTDTLLHSNGMHRVSFYFLKIPMDRMPLPPSVLRTHTHINREKTISSGREGEEERERFARVRKVLVDGERQQGETGLPSRESPPSKDLRAAFHVHFINSNLSPAENWIQLIPVIDAGLCSRIL</sequence>
<accession>A0A195CWL2</accession>
<dbReference type="AlphaFoldDB" id="A0A195CWL2"/>
<dbReference type="Proteomes" id="UP000078542">
    <property type="component" value="Unassembled WGS sequence"/>
</dbReference>
<name>A0A195CWL2_9HYME</name>
<dbReference type="EMBL" id="KQ977185">
    <property type="protein sequence ID" value="KYN05071.1"/>
    <property type="molecule type" value="Genomic_DNA"/>
</dbReference>